<dbReference type="EMBL" id="AHCD03000044">
    <property type="protein sequence ID" value="KAF7781272.1"/>
    <property type="molecule type" value="Genomic_DNA"/>
</dbReference>
<proteinExistence type="predicted"/>
<dbReference type="RefSeq" id="WP_010379952.1">
    <property type="nucleotide sequence ID" value="NZ_AHCD03000044.1"/>
</dbReference>
<organism evidence="1 2">
    <name type="scientific">Pseudoalteromonas rubra</name>
    <dbReference type="NCBI Taxonomy" id="43658"/>
    <lineage>
        <taxon>Bacteria</taxon>
        <taxon>Pseudomonadati</taxon>
        <taxon>Pseudomonadota</taxon>
        <taxon>Gammaproteobacteria</taxon>
        <taxon>Alteromonadales</taxon>
        <taxon>Pseudoalteromonadaceae</taxon>
        <taxon>Pseudoalteromonas</taxon>
    </lineage>
</organism>
<name>A0A8T0BZ56_9GAMM</name>
<dbReference type="AlphaFoldDB" id="A0A8T0BZ56"/>
<gene>
    <name evidence="1" type="ORF">PRUB_b0434</name>
</gene>
<evidence type="ECO:0000313" key="1">
    <source>
        <dbReference type="EMBL" id="KAF7781272.1"/>
    </source>
</evidence>
<dbReference type="GeneID" id="61360190"/>
<dbReference type="Proteomes" id="UP000016480">
    <property type="component" value="Unassembled WGS sequence"/>
</dbReference>
<comment type="caution">
    <text evidence="1">The sequence shown here is derived from an EMBL/GenBank/DDBJ whole genome shotgun (WGS) entry which is preliminary data.</text>
</comment>
<sequence>MKLKLNKNHIKVLSGNSKTLPIMQTPNVAGGKYMQITDEKNTVALTLKTMLVPVLVAATKSDRFQ</sequence>
<protein>
    <submittedName>
        <fullName evidence="1">Uncharacterized protein</fullName>
    </submittedName>
</protein>
<evidence type="ECO:0000313" key="2">
    <source>
        <dbReference type="Proteomes" id="UP000016480"/>
    </source>
</evidence>
<reference evidence="1 2" key="1">
    <citation type="journal article" date="2012" name="J. Bacteriol.">
        <title>Genome sequence of the cycloprodigiosin-producing bacterial strain Pseudoalteromonas rubra ATCC 29570(T).</title>
        <authorList>
            <person name="Xie B.B."/>
            <person name="Shu Y.L."/>
            <person name="Qin Q.L."/>
            <person name="Rong J.C."/>
            <person name="Zhang X.Y."/>
            <person name="Chen X.L."/>
            <person name="Zhou B.C."/>
            <person name="Zhang Y.Z."/>
        </authorList>
    </citation>
    <scope>NUCLEOTIDE SEQUENCE [LARGE SCALE GENOMIC DNA]</scope>
    <source>
        <strain evidence="1 2">DSM 6842</strain>
    </source>
</reference>
<accession>A0A8T0BZ56</accession>